<accession>A0A0B6ZLN6</accession>
<organism evidence="2">
    <name type="scientific">Arion vulgaris</name>
    <dbReference type="NCBI Taxonomy" id="1028688"/>
    <lineage>
        <taxon>Eukaryota</taxon>
        <taxon>Metazoa</taxon>
        <taxon>Spiralia</taxon>
        <taxon>Lophotrochozoa</taxon>
        <taxon>Mollusca</taxon>
        <taxon>Gastropoda</taxon>
        <taxon>Heterobranchia</taxon>
        <taxon>Euthyneura</taxon>
        <taxon>Panpulmonata</taxon>
        <taxon>Eupulmonata</taxon>
        <taxon>Stylommatophora</taxon>
        <taxon>Helicina</taxon>
        <taxon>Arionoidea</taxon>
        <taxon>Arionidae</taxon>
        <taxon>Arion</taxon>
    </lineage>
</organism>
<proteinExistence type="predicted"/>
<evidence type="ECO:0000256" key="1">
    <source>
        <dbReference type="SAM" id="MobiDB-lite"/>
    </source>
</evidence>
<name>A0A0B6ZLN6_9EUPU</name>
<feature type="compositionally biased region" description="Basic and acidic residues" evidence="1">
    <location>
        <begin position="108"/>
        <end position="126"/>
    </location>
</feature>
<reference evidence="2" key="1">
    <citation type="submission" date="2014-12" db="EMBL/GenBank/DDBJ databases">
        <title>Insight into the proteome of Arion vulgaris.</title>
        <authorList>
            <person name="Aradska J."/>
            <person name="Bulat T."/>
            <person name="Smidak R."/>
            <person name="Sarate P."/>
            <person name="Gangsoo J."/>
            <person name="Sialana F."/>
            <person name="Bilban M."/>
            <person name="Lubec G."/>
        </authorList>
    </citation>
    <scope>NUCLEOTIDE SEQUENCE</scope>
    <source>
        <tissue evidence="2">Skin</tissue>
    </source>
</reference>
<feature type="compositionally biased region" description="Low complexity" evidence="1">
    <location>
        <begin position="153"/>
        <end position="178"/>
    </location>
</feature>
<feature type="region of interest" description="Disordered" evidence="1">
    <location>
        <begin position="105"/>
        <end position="203"/>
    </location>
</feature>
<feature type="non-terminal residue" evidence="2">
    <location>
        <position position="1"/>
    </location>
</feature>
<protein>
    <submittedName>
        <fullName evidence="2">Uncharacterized protein</fullName>
    </submittedName>
</protein>
<sequence>VSIKPSTVQLPMKKSEFSLETITRSTHSVTNSQSILENSVEFTHEDAKVKKVASENYPDKPNSRIPSVMSANAMENSEDIWNASTKASDKQPDSHTDVYEDVLLTNTTDRHNKSEKQFNVRSETSDVTKSTVHNVHDKKKLHKASNYEEVSSESETSQTVSDQTSSKTALFSKSSLESSSREYKNQKHKKTLAEDGITRKGSP</sequence>
<gene>
    <name evidence="2" type="primary">ORF67139</name>
</gene>
<evidence type="ECO:0000313" key="2">
    <source>
        <dbReference type="EMBL" id="CEK68650.1"/>
    </source>
</evidence>
<dbReference type="AlphaFoldDB" id="A0A0B6ZLN6"/>
<feature type="non-terminal residue" evidence="2">
    <location>
        <position position="203"/>
    </location>
</feature>
<dbReference type="EMBL" id="HACG01021785">
    <property type="protein sequence ID" value="CEK68650.1"/>
    <property type="molecule type" value="Transcribed_RNA"/>
</dbReference>
<feature type="compositionally biased region" description="Basic and acidic residues" evidence="1">
    <location>
        <begin position="179"/>
        <end position="203"/>
    </location>
</feature>